<reference evidence="1 2" key="1">
    <citation type="submission" date="2014-04" db="EMBL/GenBank/DDBJ databases">
        <title>A new species of microsporidia sheds light on the evolution of extreme parasitism.</title>
        <authorList>
            <person name="Haag K.L."/>
            <person name="James T.Y."/>
            <person name="Larsson R."/>
            <person name="Schaer T.M."/>
            <person name="Refardt D."/>
            <person name="Pombert J.-F."/>
            <person name="Ebert D."/>
        </authorList>
    </citation>
    <scope>NUCLEOTIDE SEQUENCE [LARGE SCALE GENOMIC DNA]</scope>
    <source>
        <strain evidence="1 2">UGP3</strain>
        <tissue evidence="1">Spores</tissue>
    </source>
</reference>
<keyword evidence="2" id="KW-1185">Reference proteome</keyword>
<organism evidence="1 2">
    <name type="scientific">Mitosporidium daphniae</name>
    <dbReference type="NCBI Taxonomy" id="1485682"/>
    <lineage>
        <taxon>Eukaryota</taxon>
        <taxon>Fungi</taxon>
        <taxon>Fungi incertae sedis</taxon>
        <taxon>Microsporidia</taxon>
        <taxon>Mitosporidium</taxon>
    </lineage>
</organism>
<dbReference type="AlphaFoldDB" id="A0A098VS67"/>
<gene>
    <name evidence="1" type="ORF">DI09_259p10</name>
</gene>
<sequence>MLCEVFKVNSSDPKHAHLWKVLIYNSGNGLEYHPGYHFGPRQKYSPVVIYEGPPLLINENWIEAALDFGYYGEFINDFYPKLLSDFDRSNATYDVFIDPKRTGKCAFSSYHAYFTFKLGESAYKKIFSLASLSGLQHFASASFSHIISKSYLSKHALFLAFPSILLPFYQVIYQIVNVFPFKFVATLIVLIQNYLTEWAIRFLELIPFISKETRESMGSVSQHALASYTNALNKIGKFHFLRWNVDLVDKMFTYVAEIGNGVFGTKEHVFFEDLKVAYDQFQIFKKKNRFNAVPAHIADNRGIRASFSAPYWKPFLLGSHDKLSANDTFYCELPNFEYADGVYDRGNFTEFSNSILRFLNNEIAYQPCFMGKEIPLISYLDSLTFRVMPMLENFGAADVEKMGLLYLFFTKVLNLLDYKNDAFMYQKALILVEIFKTYKEIYTRHLKISLNNDENKFRLLNDSFFGKLSPFFSYFNHLDVLGRKLPSYVEPINFRARDSELTSKLVAILFKDNSYPLSLSQMKKFFNTNLMDYWINDDSDPDPHHTERVKHILTVILNPLDLENPNQGVLPKSCLLDRHYYNLLHMVYEISDHSVHSRVFSPTGSFYFKNYIYTKWNLYLKTDWYNNAIEIASLALKEKRPLGLMNWGHRFSSVFYFLTYLQEDSAFLLCDAGMEIIYNFILRPSTYTDDDSKKALPLATKYFLSRKEKILGEVFINGDDTELFKLLANYQIILNRLMSIQKRNLDISDLEHVFLGEYQPIFAFLKLNTLILGEKLSELPNSHNFYLSVISNFELIKSFFCKEEI</sequence>
<dbReference type="VEuPathDB" id="MicrosporidiaDB:DI09_259p10"/>
<evidence type="ECO:0000313" key="1">
    <source>
        <dbReference type="EMBL" id="KGG51868.1"/>
    </source>
</evidence>
<dbReference type="HOGENOM" id="CLU_018955_0_0_1"/>
<evidence type="ECO:0000313" key="2">
    <source>
        <dbReference type="Proteomes" id="UP000029725"/>
    </source>
</evidence>
<dbReference type="EMBL" id="JMKJ01000176">
    <property type="protein sequence ID" value="KGG51868.1"/>
    <property type="molecule type" value="Genomic_DNA"/>
</dbReference>
<name>A0A098VS67_9MICR</name>
<comment type="caution">
    <text evidence="1">The sequence shown here is derived from an EMBL/GenBank/DDBJ whole genome shotgun (WGS) entry which is preliminary data.</text>
</comment>
<proteinExistence type="predicted"/>
<dbReference type="Proteomes" id="UP000029725">
    <property type="component" value="Unassembled WGS sequence"/>
</dbReference>
<feature type="non-terminal residue" evidence="1">
    <location>
        <position position="805"/>
    </location>
</feature>
<dbReference type="RefSeq" id="XP_013238304.1">
    <property type="nucleotide sequence ID" value="XM_013382850.1"/>
</dbReference>
<dbReference type="GeneID" id="25259246"/>
<protein>
    <submittedName>
        <fullName evidence="1">Uncharacterized protein</fullName>
    </submittedName>
</protein>
<accession>A0A098VS67</accession>